<feature type="domain" description="DUF7918" evidence="1">
    <location>
        <begin position="10"/>
        <end position="235"/>
    </location>
</feature>
<dbReference type="InterPro" id="IPR057678">
    <property type="entry name" value="DUF7918"/>
</dbReference>
<sequence length="314" mass="35434">MAITLENPKIEVHVECNRARLQEFDEDDGKTTATTVTKYIEAKSAAEFAVHVEVHQPFPPHAMVVKLYIDGDRVRSRIIGNHQYQKAIASVRREFKDTVTNIAGGQRTLRKFCFSELQIEDSDDHNLGEGFIKDLKSIGFITLKAYYIKNLREVPSRNRHVDKKQTSVGTIPEKALKGQALTHCAGLGMEVKEPQMTWSHTDYDYINPQHLPFATFNFKYRSRAALQSLLIIPRSPSPLPTQVKDKEAYTVNVPGPKQDSLLTNVKNESGVKREYPAILEGNEDDDEVSFVSASKRSRPNITVNKNGPKIIDLT</sequence>
<dbReference type="AlphaFoldDB" id="W6Z2B1"/>
<evidence type="ECO:0000313" key="3">
    <source>
        <dbReference type="Proteomes" id="UP000054032"/>
    </source>
</evidence>
<reference evidence="2 3" key="1">
    <citation type="journal article" date="2013" name="PLoS Genet.">
        <title>Comparative genome structure, secondary metabolite, and effector coding capacity across Cochliobolus pathogens.</title>
        <authorList>
            <person name="Condon B.J."/>
            <person name="Leng Y."/>
            <person name="Wu D."/>
            <person name="Bushley K.E."/>
            <person name="Ohm R.A."/>
            <person name="Otillar R."/>
            <person name="Martin J."/>
            <person name="Schackwitz W."/>
            <person name="Grimwood J."/>
            <person name="MohdZainudin N."/>
            <person name="Xue C."/>
            <person name="Wang R."/>
            <person name="Manning V.A."/>
            <person name="Dhillon B."/>
            <person name="Tu Z.J."/>
            <person name="Steffenson B.J."/>
            <person name="Salamov A."/>
            <person name="Sun H."/>
            <person name="Lowry S."/>
            <person name="LaButti K."/>
            <person name="Han J."/>
            <person name="Copeland A."/>
            <person name="Lindquist E."/>
            <person name="Barry K."/>
            <person name="Schmutz J."/>
            <person name="Baker S.E."/>
            <person name="Ciuffetti L.M."/>
            <person name="Grigoriev I.V."/>
            <person name="Zhong S."/>
            <person name="Turgeon B.G."/>
        </authorList>
    </citation>
    <scope>NUCLEOTIDE SEQUENCE [LARGE SCALE GENOMIC DNA]</scope>
    <source>
        <strain evidence="2 3">ATCC 44560</strain>
    </source>
</reference>
<dbReference type="RefSeq" id="XP_007691717.1">
    <property type="nucleotide sequence ID" value="XM_007693527.1"/>
</dbReference>
<keyword evidence="3" id="KW-1185">Reference proteome</keyword>
<dbReference type="PANTHER" id="PTHR36223:SF1">
    <property type="entry name" value="TRANSCRIPTION ELONGATION FACTOR EAF N-TERMINAL DOMAIN-CONTAINING PROTEIN"/>
    <property type="match status" value="1"/>
</dbReference>
<accession>W6Z2B1</accession>
<proteinExistence type="predicted"/>
<name>W6Z2B1_COCMI</name>
<dbReference type="STRING" id="930090.W6Z2B1"/>
<evidence type="ECO:0000313" key="2">
    <source>
        <dbReference type="EMBL" id="EUC41774.1"/>
    </source>
</evidence>
<evidence type="ECO:0000259" key="1">
    <source>
        <dbReference type="Pfam" id="PF25534"/>
    </source>
</evidence>
<dbReference type="eggNOG" id="ENOG502SAV6">
    <property type="taxonomic scope" value="Eukaryota"/>
</dbReference>
<gene>
    <name evidence="2" type="ORF">COCMIDRAFT_40104</name>
</gene>
<dbReference type="KEGG" id="bor:COCMIDRAFT_40104"/>
<organism evidence="2 3">
    <name type="scientific">Bipolaris oryzae ATCC 44560</name>
    <dbReference type="NCBI Taxonomy" id="930090"/>
    <lineage>
        <taxon>Eukaryota</taxon>
        <taxon>Fungi</taxon>
        <taxon>Dikarya</taxon>
        <taxon>Ascomycota</taxon>
        <taxon>Pezizomycotina</taxon>
        <taxon>Dothideomycetes</taxon>
        <taxon>Pleosporomycetidae</taxon>
        <taxon>Pleosporales</taxon>
        <taxon>Pleosporineae</taxon>
        <taxon>Pleosporaceae</taxon>
        <taxon>Bipolaris</taxon>
    </lineage>
</organism>
<dbReference type="Proteomes" id="UP000054032">
    <property type="component" value="Unassembled WGS sequence"/>
</dbReference>
<dbReference type="Pfam" id="PF25534">
    <property type="entry name" value="DUF7918"/>
    <property type="match status" value="1"/>
</dbReference>
<dbReference type="HOGENOM" id="CLU_070614_0_0_1"/>
<dbReference type="PANTHER" id="PTHR36223">
    <property type="entry name" value="BETA-LACTAMASE-TYPE TRANSPEPTIDASE FOLD DOMAIN CONTAINING PROTEIN"/>
    <property type="match status" value="1"/>
</dbReference>
<dbReference type="OrthoDB" id="3364132at2759"/>
<dbReference type="EMBL" id="KI964087">
    <property type="protein sequence ID" value="EUC41774.1"/>
    <property type="molecule type" value="Genomic_DNA"/>
</dbReference>
<dbReference type="GeneID" id="19123813"/>
<protein>
    <recommendedName>
        <fullName evidence="1">DUF7918 domain-containing protein</fullName>
    </recommendedName>
</protein>